<feature type="transmembrane region" description="Helical" evidence="1">
    <location>
        <begin position="206"/>
        <end position="225"/>
    </location>
</feature>
<dbReference type="Pfam" id="PF11139">
    <property type="entry name" value="SfLAP"/>
    <property type="match status" value="1"/>
</dbReference>
<keyword evidence="1" id="KW-1133">Transmembrane helix</keyword>
<name>A0ABU2CV23_9MICO</name>
<keyword evidence="3" id="KW-1185">Reference proteome</keyword>
<accession>A0ABU2CV23</accession>
<gene>
    <name evidence="2" type="ORF">J2S48_004507</name>
</gene>
<dbReference type="InterPro" id="IPR021315">
    <property type="entry name" value="Gap/Sap"/>
</dbReference>
<keyword evidence="1" id="KW-0812">Transmembrane</keyword>
<dbReference type="RefSeq" id="WP_274993848.1">
    <property type="nucleotide sequence ID" value="NZ_JAJQQP010000005.1"/>
</dbReference>
<dbReference type="EMBL" id="JAVDYE010000001">
    <property type="protein sequence ID" value="MDR7384992.1"/>
    <property type="molecule type" value="Genomic_DNA"/>
</dbReference>
<reference evidence="2 3" key="1">
    <citation type="submission" date="2023-07" db="EMBL/GenBank/DDBJ databases">
        <title>Sequencing the genomes of 1000 actinobacteria strains.</title>
        <authorList>
            <person name="Klenk H.-P."/>
        </authorList>
    </citation>
    <scope>NUCLEOTIDE SEQUENCE [LARGE SCALE GENOMIC DNA]</scope>
    <source>
        <strain evidence="2 3">DSM 45554</strain>
    </source>
</reference>
<comment type="caution">
    <text evidence="2">The sequence shown here is derived from an EMBL/GenBank/DDBJ whole genome shotgun (WGS) entry which is preliminary data.</text>
</comment>
<feature type="transmembrane region" description="Helical" evidence="1">
    <location>
        <begin position="77"/>
        <end position="95"/>
    </location>
</feature>
<feature type="transmembrane region" description="Helical" evidence="1">
    <location>
        <begin position="124"/>
        <end position="144"/>
    </location>
</feature>
<feature type="transmembrane region" description="Helical" evidence="1">
    <location>
        <begin position="164"/>
        <end position="185"/>
    </location>
</feature>
<evidence type="ECO:0000256" key="1">
    <source>
        <dbReference type="SAM" id="Phobius"/>
    </source>
</evidence>
<protein>
    <recommendedName>
        <fullName evidence="4">Sap-like sulfolipid-1-addressing protein</fullName>
    </recommendedName>
</protein>
<organism evidence="2 3">
    <name type="scientific">Promicromonospora iranensis</name>
    <dbReference type="NCBI Taxonomy" id="1105144"/>
    <lineage>
        <taxon>Bacteria</taxon>
        <taxon>Bacillati</taxon>
        <taxon>Actinomycetota</taxon>
        <taxon>Actinomycetes</taxon>
        <taxon>Micrococcales</taxon>
        <taxon>Promicromonosporaceae</taxon>
        <taxon>Promicromonospora</taxon>
    </lineage>
</organism>
<proteinExistence type="predicted"/>
<evidence type="ECO:0000313" key="2">
    <source>
        <dbReference type="EMBL" id="MDR7384992.1"/>
    </source>
</evidence>
<evidence type="ECO:0008006" key="4">
    <source>
        <dbReference type="Google" id="ProtNLM"/>
    </source>
</evidence>
<keyword evidence="1" id="KW-0472">Membrane</keyword>
<dbReference type="Proteomes" id="UP001183585">
    <property type="component" value="Unassembled WGS sequence"/>
</dbReference>
<sequence length="229" mass="23520">MAELLVQLVPEILGLAATPAAIVACLLLLGSHRPYRNVTVFGGTVLVVYGALGAAALAVGRGAGAHDTDDPATVRGWIGLVVGVLFLVGGAVAVVRRPPPAEGAQGAEDQLPAWARRLASPTPLTLAGVATVLALLNPNVAIFVSGVGSVVTADLPLGQQAVGVLVLVLASVLDYVLPTVFYAVTGLPGRRQLHAVRDWLLRHDRAIGAAVLLVFGAMFTIRGLTQLLT</sequence>
<feature type="transmembrane region" description="Helical" evidence="1">
    <location>
        <begin position="38"/>
        <end position="57"/>
    </location>
</feature>
<evidence type="ECO:0000313" key="3">
    <source>
        <dbReference type="Proteomes" id="UP001183585"/>
    </source>
</evidence>
<feature type="transmembrane region" description="Helical" evidence="1">
    <location>
        <begin position="12"/>
        <end position="31"/>
    </location>
</feature>